<dbReference type="EMBL" id="JXTC01000067">
    <property type="protein sequence ID" value="PON92300.1"/>
    <property type="molecule type" value="Genomic_DNA"/>
</dbReference>
<evidence type="ECO:0000313" key="1">
    <source>
        <dbReference type="EMBL" id="PON92300.1"/>
    </source>
</evidence>
<proteinExistence type="predicted"/>
<name>A0A2P5F3C3_TREOI</name>
<evidence type="ECO:0000313" key="2">
    <source>
        <dbReference type="Proteomes" id="UP000237000"/>
    </source>
</evidence>
<dbReference type="AlphaFoldDB" id="A0A2P5F3C3"/>
<gene>
    <name evidence="1" type="ORF">TorRG33x02_119290</name>
</gene>
<sequence>MASRRYVRDDSRTVSTRRPKTMAQPAIITTFQGARGDKSHPQPPHPTNCSNQQADLVQAESACNIFSRIGDWVAKSARGHGSDLLNRLNQKRVSTTHTATTWEEYSVEGDYSPFPLPDGLKMPTIIPYEGKIDPSDHLNSFNDTCKRSKEVAQEAPRGVHFLLEAILSRVYTVVSSL</sequence>
<reference evidence="2" key="1">
    <citation type="submission" date="2016-06" db="EMBL/GenBank/DDBJ databases">
        <title>Parallel loss of symbiosis genes in relatives of nitrogen-fixing non-legume Parasponia.</title>
        <authorList>
            <person name="Van Velzen R."/>
            <person name="Holmer R."/>
            <person name="Bu F."/>
            <person name="Rutten L."/>
            <person name="Van Zeijl A."/>
            <person name="Liu W."/>
            <person name="Santuari L."/>
            <person name="Cao Q."/>
            <person name="Sharma T."/>
            <person name="Shen D."/>
            <person name="Roswanjaya Y."/>
            <person name="Wardhani T."/>
            <person name="Kalhor M.S."/>
            <person name="Jansen J."/>
            <person name="Van den Hoogen J."/>
            <person name="Gungor B."/>
            <person name="Hartog M."/>
            <person name="Hontelez J."/>
            <person name="Verver J."/>
            <person name="Yang W.-C."/>
            <person name="Schijlen E."/>
            <person name="Repin R."/>
            <person name="Schilthuizen M."/>
            <person name="Schranz E."/>
            <person name="Heidstra R."/>
            <person name="Miyata K."/>
            <person name="Fedorova E."/>
            <person name="Kohlen W."/>
            <person name="Bisseling T."/>
            <person name="Smit S."/>
            <person name="Geurts R."/>
        </authorList>
    </citation>
    <scope>NUCLEOTIDE SEQUENCE [LARGE SCALE GENOMIC DNA]</scope>
    <source>
        <strain evidence="2">cv. RG33-2</strain>
    </source>
</reference>
<organism evidence="1 2">
    <name type="scientific">Trema orientale</name>
    <name type="common">Charcoal tree</name>
    <name type="synonym">Celtis orientalis</name>
    <dbReference type="NCBI Taxonomy" id="63057"/>
    <lineage>
        <taxon>Eukaryota</taxon>
        <taxon>Viridiplantae</taxon>
        <taxon>Streptophyta</taxon>
        <taxon>Embryophyta</taxon>
        <taxon>Tracheophyta</taxon>
        <taxon>Spermatophyta</taxon>
        <taxon>Magnoliopsida</taxon>
        <taxon>eudicotyledons</taxon>
        <taxon>Gunneridae</taxon>
        <taxon>Pentapetalae</taxon>
        <taxon>rosids</taxon>
        <taxon>fabids</taxon>
        <taxon>Rosales</taxon>
        <taxon>Cannabaceae</taxon>
        <taxon>Trema</taxon>
    </lineage>
</organism>
<comment type="caution">
    <text evidence="1">The sequence shown here is derived from an EMBL/GenBank/DDBJ whole genome shotgun (WGS) entry which is preliminary data.</text>
</comment>
<dbReference type="OrthoDB" id="10631434at2759"/>
<keyword evidence="2" id="KW-1185">Reference proteome</keyword>
<accession>A0A2P5F3C3</accession>
<protein>
    <submittedName>
        <fullName evidence="1">Uncharacterized protein</fullName>
    </submittedName>
</protein>
<dbReference type="Proteomes" id="UP000237000">
    <property type="component" value="Unassembled WGS sequence"/>
</dbReference>
<dbReference type="InParanoid" id="A0A2P5F3C3"/>